<keyword evidence="1" id="KW-0472">Membrane</keyword>
<reference evidence="2 3" key="1">
    <citation type="submission" date="2023-08" db="EMBL/GenBank/DDBJ databases">
        <title>Mesonia sp. MT50, isolated from deep-sea sediment of the Mariana Trench.</title>
        <authorList>
            <person name="Fu H."/>
        </authorList>
    </citation>
    <scope>NUCLEOTIDE SEQUENCE [LARGE SCALE GENOMIC DNA]</scope>
    <source>
        <strain evidence="2 3">MT50</strain>
    </source>
</reference>
<name>A0ABU1A2U2_9FLAO</name>
<dbReference type="Proteomes" id="UP001230915">
    <property type="component" value="Unassembled WGS sequence"/>
</dbReference>
<dbReference type="RefSeq" id="WP_308864934.1">
    <property type="nucleotide sequence ID" value="NZ_JAVHUL010000028.1"/>
</dbReference>
<protein>
    <submittedName>
        <fullName evidence="2">Uncharacterized protein</fullName>
    </submittedName>
</protein>
<feature type="transmembrane region" description="Helical" evidence="1">
    <location>
        <begin position="99"/>
        <end position="116"/>
    </location>
</feature>
<evidence type="ECO:0000313" key="3">
    <source>
        <dbReference type="Proteomes" id="UP001230915"/>
    </source>
</evidence>
<proteinExistence type="predicted"/>
<sequence>MTKELYKEIDLIISDLIKKDFIVTNKETSKLYDQGISFLKSNGLIKIERHNNIYVANSEDIYDINKIGIKQYLENKEFDKKLDSDIKEKTLFDLNNKHFINFIFLVFGAFLGWFLTNISESNKETPNIEKLHKAISEKNDSLIQTQHHLNEKNKIIISLKTEIDSVKK</sequence>
<dbReference type="EMBL" id="JAVHUL010000028">
    <property type="protein sequence ID" value="MDQ7918019.1"/>
    <property type="molecule type" value="Genomic_DNA"/>
</dbReference>
<comment type="caution">
    <text evidence="2">The sequence shown here is derived from an EMBL/GenBank/DDBJ whole genome shotgun (WGS) entry which is preliminary data.</text>
</comment>
<gene>
    <name evidence="2" type="ORF">RBU60_10560</name>
</gene>
<keyword evidence="1" id="KW-1133">Transmembrane helix</keyword>
<evidence type="ECO:0000313" key="2">
    <source>
        <dbReference type="EMBL" id="MDQ7918019.1"/>
    </source>
</evidence>
<keyword evidence="1" id="KW-0812">Transmembrane</keyword>
<evidence type="ECO:0000256" key="1">
    <source>
        <dbReference type="SAM" id="Phobius"/>
    </source>
</evidence>
<organism evidence="2 3">
    <name type="scientific">Mesonia profundi</name>
    <dbReference type="NCBI Taxonomy" id="3070998"/>
    <lineage>
        <taxon>Bacteria</taxon>
        <taxon>Pseudomonadati</taxon>
        <taxon>Bacteroidota</taxon>
        <taxon>Flavobacteriia</taxon>
        <taxon>Flavobacteriales</taxon>
        <taxon>Flavobacteriaceae</taxon>
        <taxon>Mesonia</taxon>
    </lineage>
</organism>
<keyword evidence="3" id="KW-1185">Reference proteome</keyword>
<accession>A0ABU1A2U2</accession>